<comment type="caution">
    <text evidence="2">The sequence shown here is derived from an EMBL/GenBank/DDBJ whole genome shotgun (WGS) entry which is preliminary data.</text>
</comment>
<evidence type="ECO:0000313" key="3">
    <source>
        <dbReference type="Proteomes" id="UP001465976"/>
    </source>
</evidence>
<feature type="compositionally biased region" description="Basic and acidic residues" evidence="1">
    <location>
        <begin position="84"/>
        <end position="104"/>
    </location>
</feature>
<dbReference type="EMBL" id="JBAHYK010002876">
    <property type="protein sequence ID" value="KAL0564291.1"/>
    <property type="molecule type" value="Genomic_DNA"/>
</dbReference>
<name>A0ABR3EN42_9AGAR</name>
<reference evidence="2 3" key="1">
    <citation type="submission" date="2024-02" db="EMBL/GenBank/DDBJ databases">
        <title>A draft genome for the cacao thread blight pathogen Marasmius crinis-equi.</title>
        <authorList>
            <person name="Cohen S.P."/>
            <person name="Baruah I.K."/>
            <person name="Amoako-Attah I."/>
            <person name="Bukari Y."/>
            <person name="Meinhardt L.W."/>
            <person name="Bailey B.A."/>
        </authorList>
    </citation>
    <scope>NUCLEOTIDE SEQUENCE [LARGE SCALE GENOMIC DNA]</scope>
    <source>
        <strain evidence="2 3">GH-76</strain>
    </source>
</reference>
<feature type="compositionally biased region" description="Basic residues" evidence="1">
    <location>
        <begin position="272"/>
        <end position="283"/>
    </location>
</feature>
<feature type="compositionally biased region" description="Polar residues" evidence="1">
    <location>
        <begin position="116"/>
        <end position="132"/>
    </location>
</feature>
<protein>
    <submittedName>
        <fullName evidence="2">Uncharacterized protein</fullName>
    </submittedName>
</protein>
<gene>
    <name evidence="2" type="ORF">V5O48_017759</name>
</gene>
<accession>A0ABR3EN42</accession>
<sequence length="328" mass="36991">MPQDENVRDVLFLKCCLSIDASEQGILKRRSAYYAGAPIEQSKIPRPPSDATKAEGSTLFKDYTNSVHVEGGKSDEEQISMWMEELKMQEDGSEDHDMVERSESDSEYSEPEVAENKTSPRQRPASTSNPSVASPLHSRFSDGDSMPEFPLIPIGYTDMTPPIFTNPFSNSPGETLDPLPPLTSDDYIDLPEYFKQPGGNKELKPSASLIWRRAKAKDISPLDTSEMTLTDRRLLRRTLFESRTDKRHTKKSKVQHKLESAFRGRQREIRAKKPSHIPVRPKRSLGPPSYHPEDTSEGPIQNSHDTVGFGGTVKWAIPRGVVRWALRR</sequence>
<keyword evidence="3" id="KW-1185">Reference proteome</keyword>
<organism evidence="2 3">
    <name type="scientific">Marasmius crinis-equi</name>
    <dbReference type="NCBI Taxonomy" id="585013"/>
    <lineage>
        <taxon>Eukaryota</taxon>
        <taxon>Fungi</taxon>
        <taxon>Dikarya</taxon>
        <taxon>Basidiomycota</taxon>
        <taxon>Agaricomycotina</taxon>
        <taxon>Agaricomycetes</taxon>
        <taxon>Agaricomycetidae</taxon>
        <taxon>Agaricales</taxon>
        <taxon>Marasmiineae</taxon>
        <taxon>Marasmiaceae</taxon>
        <taxon>Marasmius</taxon>
    </lineage>
</organism>
<evidence type="ECO:0000256" key="1">
    <source>
        <dbReference type="SAM" id="MobiDB-lite"/>
    </source>
</evidence>
<proteinExistence type="predicted"/>
<feature type="region of interest" description="Disordered" evidence="1">
    <location>
        <begin position="263"/>
        <end position="308"/>
    </location>
</feature>
<feature type="region of interest" description="Disordered" evidence="1">
    <location>
        <begin position="83"/>
        <end position="184"/>
    </location>
</feature>
<dbReference type="Proteomes" id="UP001465976">
    <property type="component" value="Unassembled WGS sequence"/>
</dbReference>
<evidence type="ECO:0000313" key="2">
    <source>
        <dbReference type="EMBL" id="KAL0564291.1"/>
    </source>
</evidence>